<accession>R2SCF4</accession>
<sequence length="126" mass="15036">MCYRQGMEKPKFDFIRRKDGSSEFEDFLNSIPEKDAAKLLAVIKRSEEHGLLVAQRMEWVKKLDSDLYELRSKVGSNIQRAIYFQKVGNEYLITHGFTKKQQRTPRSEIEHARRMREEYEKGNNYE</sequence>
<proteinExistence type="predicted"/>
<reference evidence="2 3" key="1">
    <citation type="submission" date="2013-02" db="EMBL/GenBank/DDBJ databases">
        <title>The Genome Sequence of Enterococcus pallens BAA-351.</title>
        <authorList>
            <consortium name="The Broad Institute Genome Sequencing Platform"/>
            <consortium name="The Broad Institute Genome Sequencing Center for Infectious Disease"/>
            <person name="Earl A.M."/>
            <person name="Gilmore M.S."/>
            <person name="Lebreton F."/>
            <person name="Walker B."/>
            <person name="Young S.K."/>
            <person name="Zeng Q."/>
            <person name="Gargeya S."/>
            <person name="Fitzgerald M."/>
            <person name="Haas B."/>
            <person name="Abouelleil A."/>
            <person name="Alvarado L."/>
            <person name="Arachchi H.M."/>
            <person name="Berlin A.M."/>
            <person name="Chapman S.B."/>
            <person name="Dewar J."/>
            <person name="Goldberg J."/>
            <person name="Griggs A."/>
            <person name="Gujja S."/>
            <person name="Hansen M."/>
            <person name="Howarth C."/>
            <person name="Imamovic A."/>
            <person name="Larimer J."/>
            <person name="McCowan C."/>
            <person name="Murphy C."/>
            <person name="Neiman D."/>
            <person name="Pearson M."/>
            <person name="Priest M."/>
            <person name="Roberts A."/>
            <person name="Saif S."/>
            <person name="Shea T."/>
            <person name="Sisk P."/>
            <person name="Sykes S."/>
            <person name="Wortman J."/>
            <person name="Nusbaum C."/>
            <person name="Birren B."/>
        </authorList>
    </citation>
    <scope>NUCLEOTIDE SEQUENCE [LARGE SCALE GENOMIC DNA]</scope>
    <source>
        <strain evidence="2 3">ATCC BAA-351</strain>
    </source>
</reference>
<dbReference type="STRING" id="160454.RV10_GL004690"/>
<dbReference type="InterPro" id="IPR009241">
    <property type="entry name" value="HigB-like"/>
</dbReference>
<dbReference type="Pfam" id="PF05973">
    <property type="entry name" value="Gp49"/>
    <property type="match status" value="1"/>
</dbReference>
<protein>
    <recommendedName>
        <fullName evidence="4">RelE/StbE family addiction module toxin</fullName>
    </recommendedName>
</protein>
<dbReference type="HOGENOM" id="CLU_122734_4_0_9"/>
<dbReference type="EMBL" id="AJAQ01000018">
    <property type="protein sequence ID" value="EOH93215.1"/>
    <property type="molecule type" value="Genomic_DNA"/>
</dbReference>
<evidence type="ECO:0000313" key="2">
    <source>
        <dbReference type="EMBL" id="EOH93215.1"/>
    </source>
</evidence>
<comment type="caution">
    <text evidence="2">The sequence shown here is derived from an EMBL/GenBank/DDBJ whole genome shotgun (WGS) entry which is preliminary data.</text>
</comment>
<evidence type="ECO:0008006" key="4">
    <source>
        <dbReference type="Google" id="ProtNLM"/>
    </source>
</evidence>
<dbReference type="AlphaFoldDB" id="R2SCF4"/>
<gene>
    <name evidence="2" type="ORF">UAU_02858</name>
</gene>
<organism evidence="2 3">
    <name type="scientific">Enterococcus pallens ATCC BAA-351</name>
    <dbReference type="NCBI Taxonomy" id="1158607"/>
    <lineage>
        <taxon>Bacteria</taxon>
        <taxon>Bacillati</taxon>
        <taxon>Bacillota</taxon>
        <taxon>Bacilli</taxon>
        <taxon>Lactobacillales</taxon>
        <taxon>Enterococcaceae</taxon>
        <taxon>Enterococcus</taxon>
    </lineage>
</organism>
<evidence type="ECO:0000256" key="1">
    <source>
        <dbReference type="SAM" id="MobiDB-lite"/>
    </source>
</evidence>
<feature type="compositionally biased region" description="Basic and acidic residues" evidence="1">
    <location>
        <begin position="105"/>
        <end position="126"/>
    </location>
</feature>
<dbReference type="PATRIC" id="fig|1158607.3.peg.2850"/>
<keyword evidence="3" id="KW-1185">Reference proteome</keyword>
<name>R2SCF4_9ENTE</name>
<dbReference type="Proteomes" id="UP000013782">
    <property type="component" value="Unassembled WGS sequence"/>
</dbReference>
<feature type="region of interest" description="Disordered" evidence="1">
    <location>
        <begin position="99"/>
        <end position="126"/>
    </location>
</feature>
<evidence type="ECO:0000313" key="3">
    <source>
        <dbReference type="Proteomes" id="UP000013782"/>
    </source>
</evidence>
<dbReference type="eggNOG" id="COG4679">
    <property type="taxonomic scope" value="Bacteria"/>
</dbReference>